<reference evidence="1" key="1">
    <citation type="submission" date="2014-05" db="EMBL/GenBank/DDBJ databases">
        <authorList>
            <person name="Chronopoulou M."/>
        </authorList>
    </citation>
    <scope>NUCLEOTIDE SEQUENCE</scope>
    <source>
        <tissue evidence="1">Whole organism</tissue>
    </source>
</reference>
<accession>A0A0K2TB45</accession>
<dbReference type="EMBL" id="HACA01005872">
    <property type="protein sequence ID" value="CDW23233.1"/>
    <property type="molecule type" value="Transcribed_RNA"/>
</dbReference>
<proteinExistence type="predicted"/>
<evidence type="ECO:0000313" key="1">
    <source>
        <dbReference type="EMBL" id="CDW23233.1"/>
    </source>
</evidence>
<organism evidence="1">
    <name type="scientific">Lepeophtheirus salmonis</name>
    <name type="common">Salmon louse</name>
    <name type="synonym">Caligus salmonis</name>
    <dbReference type="NCBI Taxonomy" id="72036"/>
    <lineage>
        <taxon>Eukaryota</taxon>
        <taxon>Metazoa</taxon>
        <taxon>Ecdysozoa</taxon>
        <taxon>Arthropoda</taxon>
        <taxon>Crustacea</taxon>
        <taxon>Multicrustacea</taxon>
        <taxon>Hexanauplia</taxon>
        <taxon>Copepoda</taxon>
        <taxon>Siphonostomatoida</taxon>
        <taxon>Caligidae</taxon>
        <taxon>Lepeophtheirus</taxon>
    </lineage>
</organism>
<name>A0A0K2TB45_LEPSM</name>
<protein>
    <submittedName>
        <fullName evidence="1">Uncharacterized protein</fullName>
    </submittedName>
</protein>
<sequence length="14" mass="1713">MDSNVKCLYHNIIY</sequence>